<protein>
    <submittedName>
        <fullName evidence="3">Esterase lipase thioesterase</fullName>
    </submittedName>
</protein>
<dbReference type="Gene3D" id="3.40.50.1820">
    <property type="entry name" value="alpha/beta hydrolase"/>
    <property type="match status" value="1"/>
</dbReference>
<evidence type="ECO:0000256" key="1">
    <source>
        <dbReference type="ARBA" id="ARBA00022801"/>
    </source>
</evidence>
<dbReference type="PANTHER" id="PTHR48081">
    <property type="entry name" value="AB HYDROLASE SUPERFAMILY PROTEIN C4A8.06C"/>
    <property type="match status" value="1"/>
</dbReference>
<dbReference type="InterPro" id="IPR050300">
    <property type="entry name" value="GDXG_lipolytic_enzyme"/>
</dbReference>
<dbReference type="EMBL" id="JAQQWI010000007">
    <property type="protein sequence ID" value="KAK8028116.1"/>
    <property type="molecule type" value="Genomic_DNA"/>
</dbReference>
<proteinExistence type="predicted"/>
<dbReference type="Pfam" id="PF07859">
    <property type="entry name" value="Abhydrolase_3"/>
    <property type="match status" value="1"/>
</dbReference>
<dbReference type="SUPFAM" id="SSF53474">
    <property type="entry name" value="alpha/beta-Hydrolases"/>
    <property type="match status" value="1"/>
</dbReference>
<evidence type="ECO:0000259" key="2">
    <source>
        <dbReference type="Pfam" id="PF07859"/>
    </source>
</evidence>
<organism evidence="3 4">
    <name type="scientific">Apiospora marii</name>
    <dbReference type="NCBI Taxonomy" id="335849"/>
    <lineage>
        <taxon>Eukaryota</taxon>
        <taxon>Fungi</taxon>
        <taxon>Dikarya</taxon>
        <taxon>Ascomycota</taxon>
        <taxon>Pezizomycotina</taxon>
        <taxon>Sordariomycetes</taxon>
        <taxon>Xylariomycetidae</taxon>
        <taxon>Amphisphaeriales</taxon>
        <taxon>Apiosporaceae</taxon>
        <taxon>Apiospora</taxon>
    </lineage>
</organism>
<name>A0ABR1S8G3_9PEZI</name>
<accession>A0ABR1S8G3</accession>
<gene>
    <name evidence="3" type="ORF">PG991_005172</name>
</gene>
<evidence type="ECO:0000313" key="3">
    <source>
        <dbReference type="EMBL" id="KAK8028116.1"/>
    </source>
</evidence>
<feature type="domain" description="Alpha/beta hydrolase fold-3" evidence="2">
    <location>
        <begin position="94"/>
        <end position="306"/>
    </location>
</feature>
<evidence type="ECO:0000313" key="4">
    <source>
        <dbReference type="Proteomes" id="UP001396898"/>
    </source>
</evidence>
<reference evidence="3 4" key="1">
    <citation type="submission" date="2023-01" db="EMBL/GenBank/DDBJ databases">
        <title>Analysis of 21 Apiospora genomes using comparative genomics revels a genus with tremendous synthesis potential of carbohydrate active enzymes and secondary metabolites.</title>
        <authorList>
            <person name="Sorensen T."/>
        </authorList>
    </citation>
    <scope>NUCLEOTIDE SEQUENCE [LARGE SCALE GENOMIC DNA]</scope>
    <source>
        <strain evidence="3 4">CBS 20057</strain>
    </source>
</reference>
<dbReference type="InterPro" id="IPR029058">
    <property type="entry name" value="AB_hydrolase_fold"/>
</dbReference>
<dbReference type="InterPro" id="IPR013094">
    <property type="entry name" value="AB_hydrolase_3"/>
</dbReference>
<keyword evidence="4" id="KW-1185">Reference proteome</keyword>
<keyword evidence="1" id="KW-0378">Hydrolase</keyword>
<dbReference type="Proteomes" id="UP001396898">
    <property type="component" value="Unassembled WGS sequence"/>
</dbReference>
<sequence>MEEHKLLDAFQAEFDKLRPTKSWPRKLTNSIAHIREFRVAGEKKAKEDLLQLHTDGIVRINEDSFPRSEPRQGDVKVTIVLPPEDHETSGRPCIIFCHGGGMAGSDRYVGLSENSKAWAETLGAITISVEYGRAPENFNDGLAKDCHEALLWAWSNPKLVFDRKRMILYGASAGATLATSTVLMLAQKKKKRLPNLPVLAGLFLEAPMLNWSCDSESMKRLIKNGPFCNMQFCRLAWDAIIKDKKNVSAFVSPGEADPEDIKSWFPPTAGYVGTMDPLHDEVVEFFAKAGRDDFVCKVVTGVPHGFDSMLPLEEVSIQIKAWRLAWMKEKLSV</sequence>
<comment type="caution">
    <text evidence="3">The sequence shown here is derived from an EMBL/GenBank/DDBJ whole genome shotgun (WGS) entry which is preliminary data.</text>
</comment>
<dbReference type="PANTHER" id="PTHR48081:SF8">
    <property type="entry name" value="ALPHA_BETA HYDROLASE FOLD-3 DOMAIN-CONTAINING PROTEIN-RELATED"/>
    <property type="match status" value="1"/>
</dbReference>